<dbReference type="PANTHER" id="PTHR12128:SF51">
    <property type="entry name" value="BLL4205 PROTEIN"/>
    <property type="match status" value="1"/>
</dbReference>
<proteinExistence type="predicted"/>
<dbReference type="CDD" id="cd00408">
    <property type="entry name" value="DHDPS-like"/>
    <property type="match status" value="1"/>
</dbReference>
<dbReference type="Proteomes" id="UP001589646">
    <property type="component" value="Unassembled WGS sequence"/>
</dbReference>
<accession>A0ABV5PXE9</accession>
<dbReference type="Gene3D" id="3.20.20.70">
    <property type="entry name" value="Aldolase class I"/>
    <property type="match status" value="1"/>
</dbReference>
<sequence>MLIDRGGSDVLSTAPEAQTSVRDLFRRGLVIPAHPLALDAGRRLDERRQRALTRYYVEAGAGGLAVGVHTTQFAIHGTELLPPVLELAAETAREAGREIVMVAGATGPTAQAVAEAELARSLGYHMVLLSPHRELNEDQLIERARAVGEVLPVIGFYLQPAVGGRTLSRSFWTRLASIESVVGIKVAPFDRYRTLDVLHGVVRAGRADQVALYTGNDDHILADLITTHRVIVDGREVEVEFVGGLLGQWAVWVKKAVELLEEAKLARAGDDAAVRRLLGLDGHLTDANAAIFDSANGFHGCIPGIHEILRRQGLLAGRWCLDPAEELSPGQLAEIDRVWAAYPWLRDDEFVAEGLDRWLA</sequence>
<dbReference type="EMBL" id="JBHMCE010000003">
    <property type="protein sequence ID" value="MFB9527176.1"/>
    <property type="molecule type" value="Genomic_DNA"/>
</dbReference>
<dbReference type="InterPro" id="IPR002220">
    <property type="entry name" value="DapA-like"/>
</dbReference>
<reference evidence="2 3" key="1">
    <citation type="submission" date="2024-09" db="EMBL/GenBank/DDBJ databases">
        <authorList>
            <person name="Sun Q."/>
            <person name="Mori K."/>
        </authorList>
    </citation>
    <scope>NUCLEOTIDE SEQUENCE [LARGE SCALE GENOMIC DNA]</scope>
    <source>
        <strain evidence="2 3">JCM 3323</strain>
    </source>
</reference>
<dbReference type="RefSeq" id="WP_346118849.1">
    <property type="nucleotide sequence ID" value="NZ_BAAAXC010000006.1"/>
</dbReference>
<evidence type="ECO:0000313" key="3">
    <source>
        <dbReference type="Proteomes" id="UP001589646"/>
    </source>
</evidence>
<organism evidence="2 3">
    <name type="scientific">Nonomuraea roseola</name>
    <dbReference type="NCBI Taxonomy" id="46179"/>
    <lineage>
        <taxon>Bacteria</taxon>
        <taxon>Bacillati</taxon>
        <taxon>Actinomycetota</taxon>
        <taxon>Actinomycetes</taxon>
        <taxon>Streptosporangiales</taxon>
        <taxon>Streptosporangiaceae</taxon>
        <taxon>Nonomuraea</taxon>
    </lineage>
</organism>
<dbReference type="SUPFAM" id="SSF51569">
    <property type="entry name" value="Aldolase"/>
    <property type="match status" value="1"/>
</dbReference>
<dbReference type="PANTHER" id="PTHR12128">
    <property type="entry name" value="DIHYDRODIPICOLINATE SYNTHASE"/>
    <property type="match status" value="1"/>
</dbReference>
<dbReference type="InterPro" id="IPR013785">
    <property type="entry name" value="Aldolase_TIM"/>
</dbReference>
<evidence type="ECO:0000256" key="1">
    <source>
        <dbReference type="ARBA" id="ARBA00023239"/>
    </source>
</evidence>
<protein>
    <submittedName>
        <fullName evidence="2">Dihydrodipicolinate synthase family protein</fullName>
    </submittedName>
</protein>
<dbReference type="Pfam" id="PF00701">
    <property type="entry name" value="DHDPS"/>
    <property type="match status" value="1"/>
</dbReference>
<comment type="caution">
    <text evidence="2">The sequence shown here is derived from an EMBL/GenBank/DDBJ whole genome shotgun (WGS) entry which is preliminary data.</text>
</comment>
<dbReference type="SMART" id="SM01130">
    <property type="entry name" value="DHDPS"/>
    <property type="match status" value="1"/>
</dbReference>
<name>A0ABV5PXE9_9ACTN</name>
<keyword evidence="3" id="KW-1185">Reference proteome</keyword>
<keyword evidence="1" id="KW-0456">Lyase</keyword>
<gene>
    <name evidence="2" type="ORF">ACFFRN_11185</name>
</gene>
<evidence type="ECO:0000313" key="2">
    <source>
        <dbReference type="EMBL" id="MFB9527176.1"/>
    </source>
</evidence>